<accession>A0A812GJX8</accession>
<dbReference type="InterPro" id="IPR015590">
    <property type="entry name" value="Aldehyde_DH_dom"/>
</dbReference>
<keyword evidence="7" id="KW-1185">Reference proteome</keyword>
<evidence type="ECO:0000256" key="2">
    <source>
        <dbReference type="ARBA" id="ARBA00023002"/>
    </source>
</evidence>
<comment type="similarity">
    <text evidence="1 4">Belongs to the aldehyde dehydrogenase family.</text>
</comment>
<dbReference type="InterPro" id="IPR029510">
    <property type="entry name" value="Ald_DH_CS_GLU"/>
</dbReference>
<evidence type="ECO:0000259" key="5">
    <source>
        <dbReference type="Pfam" id="PF00171"/>
    </source>
</evidence>
<dbReference type="EMBL" id="CAJNDS010000023">
    <property type="protein sequence ID" value="CAE6920893.1"/>
    <property type="molecule type" value="Genomic_DNA"/>
</dbReference>
<reference evidence="6" key="1">
    <citation type="submission" date="2021-02" db="EMBL/GenBank/DDBJ databases">
        <authorList>
            <person name="Dougan E. K."/>
            <person name="Rhodes N."/>
            <person name="Thang M."/>
            <person name="Chan C."/>
        </authorList>
    </citation>
    <scope>NUCLEOTIDE SEQUENCE</scope>
</reference>
<protein>
    <submittedName>
        <fullName evidence="6">YwdH protein</fullName>
    </submittedName>
</protein>
<dbReference type="Pfam" id="PF00171">
    <property type="entry name" value="Aldedh"/>
    <property type="match status" value="2"/>
</dbReference>
<dbReference type="GO" id="GO:0004029">
    <property type="term" value="F:aldehyde dehydrogenase (NAD+) activity"/>
    <property type="evidence" value="ECO:0007669"/>
    <property type="project" value="TreeGrafter"/>
</dbReference>
<name>A0A812GJX8_9DINO</name>
<dbReference type="InterPro" id="IPR016161">
    <property type="entry name" value="Ald_DH/histidinol_DH"/>
</dbReference>
<dbReference type="Gene3D" id="3.40.605.10">
    <property type="entry name" value="Aldehyde Dehydrogenase, Chain A, domain 1"/>
    <property type="match status" value="2"/>
</dbReference>
<dbReference type="InterPro" id="IPR016162">
    <property type="entry name" value="Ald_DH_N"/>
</dbReference>
<dbReference type="PROSITE" id="PS00687">
    <property type="entry name" value="ALDEHYDE_DEHYDR_GLU"/>
    <property type="match status" value="1"/>
</dbReference>
<evidence type="ECO:0000313" key="7">
    <source>
        <dbReference type="Proteomes" id="UP000604046"/>
    </source>
</evidence>
<evidence type="ECO:0000256" key="3">
    <source>
        <dbReference type="PROSITE-ProRule" id="PRU10007"/>
    </source>
</evidence>
<dbReference type="Proteomes" id="UP000604046">
    <property type="component" value="Unassembled WGS sequence"/>
</dbReference>
<dbReference type="PANTHER" id="PTHR43570">
    <property type="entry name" value="ALDEHYDE DEHYDROGENASE"/>
    <property type="match status" value="1"/>
</dbReference>
<comment type="caution">
    <text evidence="6">The sequence shown here is derived from an EMBL/GenBank/DDBJ whole genome shotgun (WGS) entry which is preliminary data.</text>
</comment>
<dbReference type="OrthoDB" id="440325at2759"/>
<feature type="active site" evidence="3">
    <location>
        <position position="149"/>
    </location>
</feature>
<dbReference type="Gene3D" id="3.40.309.10">
    <property type="entry name" value="Aldehyde Dehydrogenase, Chain A, domain 2"/>
    <property type="match status" value="2"/>
</dbReference>
<feature type="domain" description="Aldehyde dehydrogenase" evidence="5">
    <location>
        <begin position="39"/>
        <end position="213"/>
    </location>
</feature>
<proteinExistence type="inferred from homology"/>
<evidence type="ECO:0000256" key="1">
    <source>
        <dbReference type="ARBA" id="ARBA00009986"/>
    </source>
</evidence>
<dbReference type="PANTHER" id="PTHR43570:SF16">
    <property type="entry name" value="ALDEHYDE DEHYDROGENASE TYPE III, ISOFORM Q"/>
    <property type="match status" value="1"/>
</dbReference>
<dbReference type="GO" id="GO:0005737">
    <property type="term" value="C:cytoplasm"/>
    <property type="evidence" value="ECO:0007669"/>
    <property type="project" value="TreeGrafter"/>
</dbReference>
<dbReference type="InterPro" id="IPR012394">
    <property type="entry name" value="Aldehyde_DH_NAD(P)"/>
</dbReference>
<dbReference type="InterPro" id="IPR016163">
    <property type="entry name" value="Ald_DH_C"/>
</dbReference>
<dbReference type="AlphaFoldDB" id="A0A812GJX8"/>
<dbReference type="SUPFAM" id="SSF53720">
    <property type="entry name" value="ALDH-like"/>
    <property type="match status" value="1"/>
</dbReference>
<gene>
    <name evidence="6" type="primary">ywdH</name>
    <name evidence="6" type="ORF">SNAT2548_LOCUS456</name>
</gene>
<evidence type="ECO:0000313" key="6">
    <source>
        <dbReference type="EMBL" id="CAE6920893.1"/>
    </source>
</evidence>
<dbReference type="GO" id="GO:0006081">
    <property type="term" value="P:aldehyde metabolic process"/>
    <property type="evidence" value="ECO:0007669"/>
    <property type="project" value="InterPro"/>
</dbReference>
<feature type="domain" description="Aldehyde dehydrogenase" evidence="5">
    <location>
        <begin position="229"/>
        <end position="337"/>
    </location>
</feature>
<keyword evidence="2 4" id="KW-0560">Oxidoreductase</keyword>
<sequence>MILGGIAFYKGLLPEWVKPEPLDDLVPGPLKAGVEADWAIYNEPKGVCINIAPWNAPATLSLAPALSMLAAGNHVVIKPPELVPTVSTVLRKLCQKHLSGYVWVEEGGKEAVERLIAEGADHLAFTGGGEIAKLVAARCGQMLTPVTLELGGKSPAFVDQGLDEDMLRSVVQEILETKVFKTGQFCCAHDYVLIHESVVRDFCRVLKAMVEDLGTRRNVRMLGRRQYNDMTRLFQVFQQEIFGPLLPILPVRDVQEAIRTINQVSAKPLIAYCYTKEKSAEVEFISNVPAGNIAVNGGPMRMISNYAANFGGTGPSGMGASFWGRDGLKEFSNRKHVMSGRNGFARQMGHVTDLHAFPRAP</sequence>
<organism evidence="6 7">
    <name type="scientific">Symbiodinium natans</name>
    <dbReference type="NCBI Taxonomy" id="878477"/>
    <lineage>
        <taxon>Eukaryota</taxon>
        <taxon>Sar</taxon>
        <taxon>Alveolata</taxon>
        <taxon>Dinophyceae</taxon>
        <taxon>Suessiales</taxon>
        <taxon>Symbiodiniaceae</taxon>
        <taxon>Symbiodinium</taxon>
    </lineage>
</organism>
<evidence type="ECO:0000256" key="4">
    <source>
        <dbReference type="RuleBase" id="RU003345"/>
    </source>
</evidence>